<evidence type="ECO:0000256" key="4">
    <source>
        <dbReference type="ARBA" id="ARBA00022692"/>
    </source>
</evidence>
<feature type="binding site" evidence="12">
    <location>
        <position position="82"/>
    </location>
    <ligand>
        <name>Na(+)</name>
        <dbReference type="ChEBI" id="CHEBI:29101"/>
        <note>structural</note>
    </ligand>
</feature>
<evidence type="ECO:0000256" key="10">
    <source>
        <dbReference type="ARBA" id="ARBA00035120"/>
    </source>
</evidence>
<comment type="subcellular location">
    <subcellularLocation>
        <location evidence="1 12">Cell membrane</location>
        <topology evidence="1 12">Multi-pass membrane protein</topology>
    </subcellularLocation>
</comment>
<feature type="transmembrane region" description="Helical" evidence="12">
    <location>
        <begin position="103"/>
        <end position="127"/>
    </location>
</feature>
<dbReference type="PANTHER" id="PTHR28259">
    <property type="entry name" value="FLUORIDE EXPORT PROTEIN 1-RELATED"/>
    <property type="match status" value="1"/>
</dbReference>
<comment type="catalytic activity">
    <reaction evidence="11">
        <text>fluoride(in) = fluoride(out)</text>
        <dbReference type="Rhea" id="RHEA:76159"/>
        <dbReference type="ChEBI" id="CHEBI:17051"/>
    </reaction>
    <physiologicalReaction direction="left-to-right" evidence="11">
        <dbReference type="Rhea" id="RHEA:76160"/>
    </physiologicalReaction>
</comment>
<evidence type="ECO:0000313" key="13">
    <source>
        <dbReference type="EMBL" id="MEK8027252.1"/>
    </source>
</evidence>
<sequence length="134" mass="13709">MSPDWTASLTPLHALAVAAGAAGGALLRWVCSTALNALWPALPPGTLLVNLIGGAGIGTAMAVFARWPDETLRLLIVTGLLGGLTTFSSFSAESLGLLLRGDWAAAVLHTLVHVLGALACTAVAFHLTRTWLGA</sequence>
<protein>
    <recommendedName>
        <fullName evidence="12">Fluoride-specific ion channel FluC</fullName>
    </recommendedName>
</protein>
<keyword evidence="12" id="KW-0479">Metal-binding</keyword>
<keyword evidence="12" id="KW-0813">Transport</keyword>
<evidence type="ECO:0000313" key="14">
    <source>
        <dbReference type="Proteomes" id="UP001368500"/>
    </source>
</evidence>
<proteinExistence type="inferred from homology"/>
<keyword evidence="7 12" id="KW-0406">Ion transport</keyword>
<dbReference type="EMBL" id="JBBUTF010000013">
    <property type="protein sequence ID" value="MEK8027252.1"/>
    <property type="molecule type" value="Genomic_DNA"/>
</dbReference>
<dbReference type="RefSeq" id="WP_341375029.1">
    <property type="nucleotide sequence ID" value="NZ_JBBUTF010000013.1"/>
</dbReference>
<evidence type="ECO:0000256" key="1">
    <source>
        <dbReference type="ARBA" id="ARBA00004651"/>
    </source>
</evidence>
<comment type="similarity">
    <text evidence="10 12">Belongs to the fluoride channel Fluc/FEX (TC 1.A.43) family.</text>
</comment>
<name>A0ABU9BBG4_9BURK</name>
<evidence type="ECO:0000256" key="3">
    <source>
        <dbReference type="ARBA" id="ARBA00022519"/>
    </source>
</evidence>
<keyword evidence="9 12" id="KW-0407">Ion channel</keyword>
<keyword evidence="5 12" id="KW-1133">Transmembrane helix</keyword>
<organism evidence="13 14">
    <name type="scientific">Pseudaquabacterium rugosum</name>
    <dbReference type="NCBI Taxonomy" id="2984194"/>
    <lineage>
        <taxon>Bacteria</taxon>
        <taxon>Pseudomonadati</taxon>
        <taxon>Pseudomonadota</taxon>
        <taxon>Betaproteobacteria</taxon>
        <taxon>Burkholderiales</taxon>
        <taxon>Sphaerotilaceae</taxon>
        <taxon>Pseudaquabacterium</taxon>
    </lineage>
</organism>
<evidence type="ECO:0000256" key="5">
    <source>
        <dbReference type="ARBA" id="ARBA00022989"/>
    </source>
</evidence>
<keyword evidence="2 12" id="KW-1003">Cell membrane</keyword>
<keyword evidence="3" id="KW-0997">Cell inner membrane</keyword>
<keyword evidence="4 12" id="KW-0812">Transmembrane</keyword>
<dbReference type="NCBIfam" id="TIGR00494">
    <property type="entry name" value="crcB"/>
    <property type="match status" value="1"/>
</dbReference>
<evidence type="ECO:0000256" key="8">
    <source>
        <dbReference type="ARBA" id="ARBA00023136"/>
    </source>
</evidence>
<gene>
    <name evidence="12 13" type="primary">crcB</name>
    <name evidence="12" type="synonym">fluC</name>
    <name evidence="13" type="ORF">AACH11_14900</name>
</gene>
<evidence type="ECO:0000256" key="7">
    <source>
        <dbReference type="ARBA" id="ARBA00023065"/>
    </source>
</evidence>
<keyword evidence="8 12" id="KW-0472">Membrane</keyword>
<comment type="activity regulation">
    <text evidence="12">Na(+) is not transported, but it plays an essential structural role and its presence is essential for fluoride channel function.</text>
</comment>
<evidence type="ECO:0000256" key="9">
    <source>
        <dbReference type="ARBA" id="ARBA00023303"/>
    </source>
</evidence>
<evidence type="ECO:0000256" key="11">
    <source>
        <dbReference type="ARBA" id="ARBA00035585"/>
    </source>
</evidence>
<feature type="transmembrane region" description="Helical" evidence="12">
    <location>
        <begin position="72"/>
        <end position="91"/>
    </location>
</feature>
<keyword evidence="6 12" id="KW-0915">Sodium</keyword>
<comment type="function">
    <text evidence="12">Fluoride-specific ion channel. Important for reducing fluoride concentration in the cell, thus reducing its toxicity.</text>
</comment>
<evidence type="ECO:0000256" key="2">
    <source>
        <dbReference type="ARBA" id="ARBA00022475"/>
    </source>
</evidence>
<feature type="transmembrane region" description="Helical" evidence="12">
    <location>
        <begin position="47"/>
        <end position="65"/>
    </location>
</feature>
<dbReference type="InterPro" id="IPR003691">
    <property type="entry name" value="FluC"/>
</dbReference>
<reference evidence="13 14" key="1">
    <citation type="submission" date="2024-04" db="EMBL/GenBank/DDBJ databases">
        <title>Novel species of the genus Ideonella isolated from streams.</title>
        <authorList>
            <person name="Lu H."/>
        </authorList>
    </citation>
    <scope>NUCLEOTIDE SEQUENCE [LARGE SCALE GENOMIC DNA]</scope>
    <source>
        <strain evidence="13 14">BYS139W</strain>
    </source>
</reference>
<feature type="binding site" evidence="12">
    <location>
        <position position="85"/>
    </location>
    <ligand>
        <name>Na(+)</name>
        <dbReference type="ChEBI" id="CHEBI:29101"/>
        <note>structural</note>
    </ligand>
</feature>
<dbReference type="PANTHER" id="PTHR28259:SF1">
    <property type="entry name" value="FLUORIDE EXPORT PROTEIN 1-RELATED"/>
    <property type="match status" value="1"/>
</dbReference>
<dbReference type="Proteomes" id="UP001368500">
    <property type="component" value="Unassembled WGS sequence"/>
</dbReference>
<dbReference type="HAMAP" id="MF_00454">
    <property type="entry name" value="FluC"/>
    <property type="match status" value="1"/>
</dbReference>
<evidence type="ECO:0000256" key="12">
    <source>
        <dbReference type="HAMAP-Rule" id="MF_00454"/>
    </source>
</evidence>
<comment type="caution">
    <text evidence="13">The sequence shown here is derived from an EMBL/GenBank/DDBJ whole genome shotgun (WGS) entry which is preliminary data.</text>
</comment>
<accession>A0ABU9BBG4</accession>
<dbReference type="Pfam" id="PF02537">
    <property type="entry name" value="CRCB"/>
    <property type="match status" value="1"/>
</dbReference>
<keyword evidence="14" id="KW-1185">Reference proteome</keyword>
<evidence type="ECO:0000256" key="6">
    <source>
        <dbReference type="ARBA" id="ARBA00023053"/>
    </source>
</evidence>